<dbReference type="Pfam" id="PF12796">
    <property type="entry name" value="Ank_2"/>
    <property type="match status" value="1"/>
</dbReference>
<feature type="repeat" description="ANK" evidence="3">
    <location>
        <begin position="166"/>
        <end position="198"/>
    </location>
</feature>
<proteinExistence type="predicted"/>
<evidence type="ECO:0000313" key="8">
    <source>
        <dbReference type="Proteomes" id="UP001610563"/>
    </source>
</evidence>
<dbReference type="PROSITE" id="PS50157">
    <property type="entry name" value="ZINC_FINGER_C2H2_2"/>
    <property type="match status" value="2"/>
</dbReference>
<dbReference type="Gene3D" id="1.25.40.20">
    <property type="entry name" value="Ankyrin repeat-containing domain"/>
    <property type="match status" value="2"/>
</dbReference>
<keyword evidence="4" id="KW-0862">Zinc</keyword>
<protein>
    <recommendedName>
        <fullName evidence="6">C2H2-type domain-containing protein</fullName>
    </recommendedName>
</protein>
<dbReference type="SMART" id="SM00355">
    <property type="entry name" value="ZnF_C2H2"/>
    <property type="match status" value="3"/>
</dbReference>
<gene>
    <name evidence="7" type="ORF">BJX66DRAFT_342204</name>
</gene>
<evidence type="ECO:0000259" key="6">
    <source>
        <dbReference type="PROSITE" id="PS50157"/>
    </source>
</evidence>
<organism evidence="7 8">
    <name type="scientific">Aspergillus keveii</name>
    <dbReference type="NCBI Taxonomy" id="714993"/>
    <lineage>
        <taxon>Eukaryota</taxon>
        <taxon>Fungi</taxon>
        <taxon>Dikarya</taxon>
        <taxon>Ascomycota</taxon>
        <taxon>Pezizomycotina</taxon>
        <taxon>Eurotiomycetes</taxon>
        <taxon>Eurotiomycetidae</taxon>
        <taxon>Eurotiales</taxon>
        <taxon>Aspergillaceae</taxon>
        <taxon>Aspergillus</taxon>
        <taxon>Aspergillus subgen. Nidulantes</taxon>
    </lineage>
</organism>
<feature type="region of interest" description="Disordered" evidence="5">
    <location>
        <begin position="621"/>
        <end position="645"/>
    </location>
</feature>
<evidence type="ECO:0000256" key="4">
    <source>
        <dbReference type="PROSITE-ProRule" id="PRU00042"/>
    </source>
</evidence>
<dbReference type="InterPro" id="IPR002110">
    <property type="entry name" value="Ankyrin_rpt"/>
</dbReference>
<feature type="region of interest" description="Disordered" evidence="5">
    <location>
        <begin position="799"/>
        <end position="853"/>
    </location>
</feature>
<dbReference type="SUPFAM" id="SSF48403">
    <property type="entry name" value="Ankyrin repeat"/>
    <property type="match status" value="1"/>
</dbReference>
<dbReference type="PANTHER" id="PTHR24173">
    <property type="entry name" value="ANKYRIN REPEAT CONTAINING"/>
    <property type="match status" value="1"/>
</dbReference>
<dbReference type="PROSITE" id="PS50297">
    <property type="entry name" value="ANK_REP_REGION"/>
    <property type="match status" value="1"/>
</dbReference>
<keyword evidence="2 3" id="KW-0040">ANK repeat</keyword>
<evidence type="ECO:0000313" key="7">
    <source>
        <dbReference type="EMBL" id="KAL2786379.1"/>
    </source>
</evidence>
<feature type="domain" description="C2H2-type" evidence="6">
    <location>
        <begin position="835"/>
        <end position="871"/>
    </location>
</feature>
<dbReference type="Pfam" id="PF00096">
    <property type="entry name" value="zf-C2H2"/>
    <property type="match status" value="1"/>
</dbReference>
<dbReference type="InterPro" id="IPR036236">
    <property type="entry name" value="Znf_C2H2_sf"/>
</dbReference>
<dbReference type="PANTHER" id="PTHR24173:SF74">
    <property type="entry name" value="ANKYRIN REPEAT DOMAIN-CONTAINING PROTEIN 16"/>
    <property type="match status" value="1"/>
</dbReference>
<dbReference type="EMBL" id="JBFTWV010000119">
    <property type="protein sequence ID" value="KAL2786379.1"/>
    <property type="molecule type" value="Genomic_DNA"/>
</dbReference>
<dbReference type="PROSITE" id="PS00028">
    <property type="entry name" value="ZINC_FINGER_C2H2_1"/>
    <property type="match status" value="1"/>
</dbReference>
<dbReference type="InterPro" id="IPR013087">
    <property type="entry name" value="Znf_C2H2_type"/>
</dbReference>
<comment type="caution">
    <text evidence="7">The sequence shown here is derived from an EMBL/GenBank/DDBJ whole genome shotgun (WGS) entry which is preliminary data.</text>
</comment>
<evidence type="ECO:0000256" key="5">
    <source>
        <dbReference type="SAM" id="MobiDB-lite"/>
    </source>
</evidence>
<name>A0ABR4FSY7_9EURO</name>
<evidence type="ECO:0000256" key="1">
    <source>
        <dbReference type="ARBA" id="ARBA00022737"/>
    </source>
</evidence>
<feature type="region of interest" description="Disordered" evidence="5">
    <location>
        <begin position="37"/>
        <end position="57"/>
    </location>
</feature>
<feature type="compositionally biased region" description="Polar residues" evidence="5">
    <location>
        <begin position="636"/>
        <end position="645"/>
    </location>
</feature>
<evidence type="ECO:0000256" key="3">
    <source>
        <dbReference type="PROSITE-ProRule" id="PRU00023"/>
    </source>
</evidence>
<dbReference type="SUPFAM" id="SSF57667">
    <property type="entry name" value="beta-beta-alpha zinc fingers"/>
    <property type="match status" value="1"/>
</dbReference>
<sequence>MTFRHIIGPSCCKVIPTMESALPGSLNECAPSDGIGYIPLQHEPRPPPTPTPSNEAAEDIPCRYENDAYTLWWLVLEGNPTTVEICLAQGADVNAAHNGTPPLVQSAMSGSEEVTAVFLQMHNIDINLPNYAGQTALWCAAHLGHSAIVQRLLEKDDINIECRDESGQTPLGTAVIEGYIDVVKLLLAKGADINARDDLYNLPPIFWAIHLKKAEIARLLISQESFDSTLQDRYDRTALERAQELDLPIFECPAYFQGSQSNQQHQSIPNFPNHGHNAQLVSDLSSEYALSATESTPQFVCGTYAPAWVDPNSIKCTPHSFHNVAAPVPADVRLEEFKKNIRSARQQIENGELSEGSTSLVGISVWLAHNAEEIGLTRDHQLPCPEHLSIWQDFNITWLALCQRHIDIGRIPGTGGSLLKRDQLENIAWILIEIGDRLEPKGLVDYEIGVWEEEILSGLCRCLDLVKVLECAGEFTLNNARPTTPLTGFENEEAARAKHNGENRLSADDDRWLHDYSRLDALLDYNSLTGRRLRISKLNRTITDVYQDELHNPAQAQRVPKQLGHQEQNLLASSYRNPLDDHPSAQTKAICLCKTGNSYDRSPFRRNSLLAAEFDHDVFPQPAVTSVPNPHPGIGIQQTQVEQPKTISSKDAVLHDFNQNEDQSLPYLQQSDFNLADTKLRQDNTIQPAPRFQSMESFPHLSQAPTSSSQSVVSSQPQQQSRRPSQQQNSPLHQNPDFPASSSRFKSTGSDVFSNGIASPSLPKTTPRHGSTINRPQDTSTNGGTYTCTYHGCTQRFETPSELQKHKRNAHRQTTPGGQQPGRDGTSRNSQAGPHRCDRFNPQTGKPCGSIFSRPYDLTRHEDTIHNARKQKTRCYLCTKEKTFSRNDVLTRHMRVVHPEVDWPSTQRRKLTEELASTQPDALAVCAWDEELAYGELDQLATRLMHRLMAEGVGPELLVPLCFEKSRVVRRDARCAQGRRRLRAAGPLPGPRPAVS</sequence>
<dbReference type="Gene3D" id="3.40.50.980">
    <property type="match status" value="2"/>
</dbReference>
<dbReference type="PRINTS" id="PR01415">
    <property type="entry name" value="ANKYRIN"/>
</dbReference>
<evidence type="ECO:0000256" key="2">
    <source>
        <dbReference type="ARBA" id="ARBA00023043"/>
    </source>
</evidence>
<dbReference type="Gene3D" id="3.30.160.60">
    <property type="entry name" value="Classic Zinc Finger"/>
    <property type="match status" value="2"/>
</dbReference>
<keyword evidence="4" id="KW-0863">Zinc-finger</keyword>
<reference evidence="7 8" key="1">
    <citation type="submission" date="2024-07" db="EMBL/GenBank/DDBJ databases">
        <title>Section-level genome sequencing and comparative genomics of Aspergillus sections Usti and Cavernicolus.</title>
        <authorList>
            <consortium name="Lawrence Berkeley National Laboratory"/>
            <person name="Nybo J.L."/>
            <person name="Vesth T.C."/>
            <person name="Theobald S."/>
            <person name="Frisvad J.C."/>
            <person name="Larsen T.O."/>
            <person name="Kjaerboelling I."/>
            <person name="Rothschild-Mancinelli K."/>
            <person name="Lyhne E.K."/>
            <person name="Kogle M.E."/>
            <person name="Barry K."/>
            <person name="Clum A."/>
            <person name="Na H."/>
            <person name="Ledsgaard L."/>
            <person name="Lin J."/>
            <person name="Lipzen A."/>
            <person name="Kuo A."/>
            <person name="Riley R."/>
            <person name="Mondo S."/>
            <person name="Labutti K."/>
            <person name="Haridas S."/>
            <person name="Pangalinan J."/>
            <person name="Salamov A.A."/>
            <person name="Simmons B.A."/>
            <person name="Magnuson J.K."/>
            <person name="Chen J."/>
            <person name="Drula E."/>
            <person name="Henrissat B."/>
            <person name="Wiebenga A."/>
            <person name="Lubbers R.J."/>
            <person name="Gomes A.C."/>
            <person name="Makela M.R."/>
            <person name="Stajich J."/>
            <person name="Grigoriev I.V."/>
            <person name="Mortensen U.H."/>
            <person name="De Vries R.P."/>
            <person name="Baker S.E."/>
            <person name="Andersen M.R."/>
        </authorList>
    </citation>
    <scope>NUCLEOTIDE SEQUENCE [LARGE SCALE GENOMIC DNA]</scope>
    <source>
        <strain evidence="7 8">CBS 209.92</strain>
    </source>
</reference>
<feature type="region of interest" description="Disordered" evidence="5">
    <location>
        <begin position="700"/>
        <end position="783"/>
    </location>
</feature>
<keyword evidence="1" id="KW-0677">Repeat</keyword>
<dbReference type="Proteomes" id="UP001610563">
    <property type="component" value="Unassembled WGS sequence"/>
</dbReference>
<keyword evidence="4" id="KW-0479">Metal-binding</keyword>
<dbReference type="SMART" id="SM00248">
    <property type="entry name" value="ANK"/>
    <property type="match status" value="5"/>
</dbReference>
<keyword evidence="8" id="KW-1185">Reference proteome</keyword>
<accession>A0ABR4FSY7</accession>
<dbReference type="PROSITE" id="PS50088">
    <property type="entry name" value="ANK_REPEAT"/>
    <property type="match status" value="1"/>
</dbReference>
<feature type="domain" description="C2H2-type" evidence="6">
    <location>
        <begin position="786"/>
        <end position="816"/>
    </location>
</feature>
<dbReference type="SUPFAM" id="SSF56801">
    <property type="entry name" value="Acetyl-CoA synthetase-like"/>
    <property type="match status" value="1"/>
</dbReference>
<feature type="compositionally biased region" description="Polar residues" evidence="5">
    <location>
        <begin position="740"/>
        <end position="780"/>
    </location>
</feature>
<feature type="compositionally biased region" description="Low complexity" evidence="5">
    <location>
        <begin position="707"/>
        <end position="728"/>
    </location>
</feature>
<dbReference type="InterPro" id="IPR036770">
    <property type="entry name" value="Ankyrin_rpt-contain_sf"/>
</dbReference>